<keyword evidence="1" id="KW-0175">Coiled coil</keyword>
<evidence type="ECO:0000256" key="1">
    <source>
        <dbReference type="SAM" id="Coils"/>
    </source>
</evidence>
<dbReference type="EMBL" id="CAJVQA010009774">
    <property type="protein sequence ID" value="CAG8689616.1"/>
    <property type="molecule type" value="Genomic_DNA"/>
</dbReference>
<evidence type="ECO:0000313" key="3">
    <source>
        <dbReference type="EMBL" id="CAG8689616.1"/>
    </source>
</evidence>
<proteinExistence type="predicted"/>
<feature type="coiled-coil region" evidence="1">
    <location>
        <begin position="10"/>
        <end position="58"/>
    </location>
</feature>
<evidence type="ECO:0000313" key="4">
    <source>
        <dbReference type="Proteomes" id="UP000789759"/>
    </source>
</evidence>
<dbReference type="AlphaFoldDB" id="A0A9N9HK73"/>
<dbReference type="InterPro" id="IPR006758">
    <property type="entry name" value="A32L"/>
</dbReference>
<keyword evidence="4" id="KW-1185">Reference proteome</keyword>
<feature type="region of interest" description="Disordered" evidence="2">
    <location>
        <begin position="473"/>
        <end position="495"/>
    </location>
</feature>
<feature type="non-terminal residue" evidence="3">
    <location>
        <position position="1"/>
    </location>
</feature>
<reference evidence="3" key="1">
    <citation type="submission" date="2021-06" db="EMBL/GenBank/DDBJ databases">
        <authorList>
            <person name="Kallberg Y."/>
            <person name="Tangrot J."/>
            <person name="Rosling A."/>
        </authorList>
    </citation>
    <scope>NUCLEOTIDE SEQUENCE</scope>
    <source>
        <strain evidence="3">FL966</strain>
    </source>
</reference>
<evidence type="ECO:0000256" key="2">
    <source>
        <dbReference type="SAM" id="MobiDB-lite"/>
    </source>
</evidence>
<organism evidence="3 4">
    <name type="scientific">Cetraspora pellucida</name>
    <dbReference type="NCBI Taxonomy" id="1433469"/>
    <lineage>
        <taxon>Eukaryota</taxon>
        <taxon>Fungi</taxon>
        <taxon>Fungi incertae sedis</taxon>
        <taxon>Mucoromycota</taxon>
        <taxon>Glomeromycotina</taxon>
        <taxon>Glomeromycetes</taxon>
        <taxon>Diversisporales</taxon>
        <taxon>Gigasporaceae</taxon>
        <taxon>Cetraspora</taxon>
    </lineage>
</organism>
<dbReference type="Proteomes" id="UP000789759">
    <property type="component" value="Unassembled WGS sequence"/>
</dbReference>
<gene>
    <name evidence="3" type="ORF">CPELLU_LOCUS11221</name>
</gene>
<sequence length="495" mass="56532">SKIDYLRVELSALNSNLASKNSKLERMKNMFTLKNGELELIKNDLAEKNSEIRSLETRLKELLPCNRLSSEQVKIRGKTDEKNDDNISVMQSPPKDLDSLSLAKYFVRKPRPEGSLLHNKRENSQVDRDIQESLTQQTLTSLNDNMPKESEISNEKQINNEQIRSNISPKISPESSSHIISKIKNNNIPIREIEALPVVTLGAGEALKNSKTGLPPMKLFLMDINEATKHASSRCIGHPAMSWPFAKLVTGKSGTGKTNILRNLVLGDKAEYIHKKKKGGSRYIWCDDLIVCGYHSDEPKWAFVRYMYRIIASNPRASYYENIRFSYISPEKIPSVKSFFPERSTVIIFEDLYVAPKSIQNRIIPFFTHGHHRNISPIFTMQKYHHVPMIIHENLSHILMFNSGSSPQDCAKIVGWYTDDVKGASMVINNYLRKGEFIVFDLNKAENDPLAIRLRFDTPLDLQKEIELQQKRKIKNALPVEPTNSEPKKAKKSNK</sequence>
<comment type="caution">
    <text evidence="3">The sequence shown here is derived from an EMBL/GenBank/DDBJ whole genome shotgun (WGS) entry which is preliminary data.</text>
</comment>
<dbReference type="OrthoDB" id="2424110at2759"/>
<dbReference type="Pfam" id="PF04665">
    <property type="entry name" value="Pox_A32"/>
    <property type="match status" value="1"/>
</dbReference>
<protein>
    <submittedName>
        <fullName evidence="3">7433_t:CDS:1</fullName>
    </submittedName>
</protein>
<accession>A0A9N9HK73</accession>
<name>A0A9N9HK73_9GLOM</name>